<accession>A0A2P6U0E1</accession>
<dbReference type="GO" id="GO:0005506">
    <property type="term" value="F:iron ion binding"/>
    <property type="evidence" value="ECO:0007669"/>
    <property type="project" value="InterPro"/>
</dbReference>
<dbReference type="GO" id="GO:0004656">
    <property type="term" value="F:procollagen-proline 4-dioxygenase activity"/>
    <property type="evidence" value="ECO:0007669"/>
    <property type="project" value="UniProtKB-EC"/>
</dbReference>
<evidence type="ECO:0000259" key="10">
    <source>
        <dbReference type="SMART" id="SM00702"/>
    </source>
</evidence>
<keyword evidence="5" id="KW-0560">Oxidoreductase</keyword>
<evidence type="ECO:0000256" key="9">
    <source>
        <dbReference type="SAM" id="Phobius"/>
    </source>
</evidence>
<comment type="caution">
    <text evidence="11">The sequence shown here is derived from an EMBL/GenBank/DDBJ whole genome shotgun (WGS) entry which is preliminary data.</text>
</comment>
<feature type="domain" description="Prolyl 4-hydroxylase alpha subunit" evidence="10">
    <location>
        <begin position="342"/>
        <end position="590"/>
    </location>
</feature>
<dbReference type="OrthoDB" id="420380at2759"/>
<comment type="subcellular location">
    <subcellularLocation>
        <location evidence="2">Endoplasmic reticulum membrane</location>
        <topology evidence="2">Single-pass type II membrane protein</topology>
    </subcellularLocation>
</comment>
<comment type="catalytic activity">
    <reaction evidence="7">
        <text>L-prolyl-[collagen] + 2-oxoglutarate + O2 = trans-4-hydroxy-L-prolyl-[collagen] + succinate + CO2</text>
        <dbReference type="Rhea" id="RHEA:18945"/>
        <dbReference type="Rhea" id="RHEA-COMP:11676"/>
        <dbReference type="Rhea" id="RHEA-COMP:11680"/>
        <dbReference type="ChEBI" id="CHEBI:15379"/>
        <dbReference type="ChEBI" id="CHEBI:16526"/>
        <dbReference type="ChEBI" id="CHEBI:16810"/>
        <dbReference type="ChEBI" id="CHEBI:30031"/>
        <dbReference type="ChEBI" id="CHEBI:50342"/>
        <dbReference type="ChEBI" id="CHEBI:61965"/>
        <dbReference type="EC" id="1.14.11.2"/>
    </reaction>
</comment>
<keyword evidence="3" id="KW-0479">Metal-binding</keyword>
<dbReference type="InterPro" id="IPR044862">
    <property type="entry name" value="Pro_4_hyd_alph_FE2OG_OXY"/>
</dbReference>
<keyword evidence="9" id="KW-0812">Transmembrane</keyword>
<keyword evidence="9" id="KW-0472">Membrane</keyword>
<feature type="region of interest" description="Disordered" evidence="8">
    <location>
        <begin position="144"/>
        <end position="229"/>
    </location>
</feature>
<keyword evidence="4" id="KW-0223">Dioxygenase</keyword>
<dbReference type="InterPro" id="IPR045054">
    <property type="entry name" value="P4HA-like"/>
</dbReference>
<proteinExistence type="predicted"/>
<dbReference type="Gene3D" id="2.60.120.620">
    <property type="entry name" value="q2cbj1_9rhob like domain"/>
    <property type="match status" value="1"/>
</dbReference>
<dbReference type="PANTHER" id="PTHR10869">
    <property type="entry name" value="PROLYL 4-HYDROXYLASE ALPHA SUBUNIT"/>
    <property type="match status" value="1"/>
</dbReference>
<evidence type="ECO:0000256" key="3">
    <source>
        <dbReference type="ARBA" id="ARBA00022723"/>
    </source>
</evidence>
<keyword evidence="9" id="KW-1133">Transmembrane helix</keyword>
<organism evidence="11 12">
    <name type="scientific">Chlorella sorokiniana</name>
    <name type="common">Freshwater green alga</name>
    <dbReference type="NCBI Taxonomy" id="3076"/>
    <lineage>
        <taxon>Eukaryota</taxon>
        <taxon>Viridiplantae</taxon>
        <taxon>Chlorophyta</taxon>
        <taxon>core chlorophytes</taxon>
        <taxon>Trebouxiophyceae</taxon>
        <taxon>Chlorellales</taxon>
        <taxon>Chlorellaceae</taxon>
        <taxon>Chlorella clade</taxon>
        <taxon>Chlorella</taxon>
    </lineage>
</organism>
<reference evidence="11 12" key="1">
    <citation type="journal article" date="2018" name="Plant J.">
        <title>Genome sequences of Chlorella sorokiniana UTEX 1602 and Micractinium conductrix SAG 241.80: implications to maltose excretion by a green alga.</title>
        <authorList>
            <person name="Arriola M.B."/>
            <person name="Velmurugan N."/>
            <person name="Zhang Y."/>
            <person name="Plunkett M.H."/>
            <person name="Hondzo H."/>
            <person name="Barney B.M."/>
        </authorList>
    </citation>
    <scope>NUCLEOTIDE SEQUENCE [LARGE SCALE GENOMIC DNA]</scope>
    <source>
        <strain evidence="12">UTEX 1602</strain>
    </source>
</reference>
<evidence type="ECO:0000256" key="7">
    <source>
        <dbReference type="ARBA" id="ARBA00049169"/>
    </source>
</evidence>
<protein>
    <submittedName>
        <fullName evidence="11">Prolyl 4-hydroxylase 3</fullName>
    </submittedName>
</protein>
<name>A0A2P6U0E1_CHLSO</name>
<dbReference type="GO" id="GO:0005789">
    <property type="term" value="C:endoplasmic reticulum membrane"/>
    <property type="evidence" value="ECO:0007669"/>
    <property type="project" value="UniProtKB-SubCell"/>
</dbReference>
<evidence type="ECO:0000313" key="11">
    <source>
        <dbReference type="EMBL" id="PRW59787.1"/>
    </source>
</evidence>
<evidence type="ECO:0000256" key="8">
    <source>
        <dbReference type="SAM" id="MobiDB-lite"/>
    </source>
</evidence>
<feature type="compositionally biased region" description="Pro residues" evidence="8">
    <location>
        <begin position="218"/>
        <end position="229"/>
    </location>
</feature>
<dbReference type="Proteomes" id="UP000239899">
    <property type="component" value="Unassembled WGS sequence"/>
</dbReference>
<dbReference type="InterPro" id="IPR006620">
    <property type="entry name" value="Pro_4_hyd_alph"/>
</dbReference>
<evidence type="ECO:0000313" key="12">
    <source>
        <dbReference type="Proteomes" id="UP000239899"/>
    </source>
</evidence>
<evidence type="ECO:0000256" key="2">
    <source>
        <dbReference type="ARBA" id="ARBA00004648"/>
    </source>
</evidence>
<evidence type="ECO:0000256" key="5">
    <source>
        <dbReference type="ARBA" id="ARBA00023002"/>
    </source>
</evidence>
<keyword evidence="6" id="KW-0408">Iron</keyword>
<comment type="cofactor">
    <cofactor evidence="1">
        <name>L-ascorbate</name>
        <dbReference type="ChEBI" id="CHEBI:38290"/>
    </cofactor>
</comment>
<dbReference type="EMBL" id="LHPG02000003">
    <property type="protein sequence ID" value="PRW59787.1"/>
    <property type="molecule type" value="Genomic_DNA"/>
</dbReference>
<feature type="transmembrane region" description="Helical" evidence="9">
    <location>
        <begin position="62"/>
        <end position="84"/>
    </location>
</feature>
<dbReference type="SMART" id="SM00702">
    <property type="entry name" value="P4Hc"/>
    <property type="match status" value="1"/>
</dbReference>
<dbReference type="SMR" id="A0A2P6U0E1"/>
<sequence>MPAAASPSKPTRRRAAVAAPAEEEDELDSPVSSHPLQAELPAATPSSTARIRAAKPANGGGGLGRGAVLALIVALLAAAGGALYTQPGARDQLQAGLQVGRQLSSQALANLGATLKFSRTLLVRMWLGVPADFLDRLDLPDETLSKLGASPEQPVDGPPRKQQQREPRAGEVPADSVPRKQQPREARAAEEAAGEAAEGAPRRQQRREARSTDGVDPIPQPVPQLPPLPPITQAEIEVFEQATAEHYAMNADEGQDRQLLEEQQAAEGQAGSAQAFVPGTGADAEAAAAATFDAAVHQQYLDLPAWPQPTEAELKGGWNLTEAIYDYSAQLPMAQVLSWERPRLVTFPSFLSPAEVGHMITISRDHLERSEVLVEAGKETKSDVRTSFGFWPEQDAVTARIQERIHRTLGIPEPFGEGLYVLNYQIGQKYDAHNDHVMDGSAYLKARNNVAEPVSLDFLKRAGGPACGPGKGGPTCGDRVGTFIIYLKSPKRGGTTAFPEAELTKQAMGAEHRPGTDPDEWYCRDERVLAASPPPGTGVLFWDYRPHNGGGTGSYEDGSADPLATPVYEALHSGCPVVDGEKFVATRWIRGARFY</sequence>
<dbReference type="STRING" id="3076.A0A2P6U0E1"/>
<dbReference type="PANTHER" id="PTHR10869:SF246">
    <property type="entry name" value="TRANSMEMBRANE PROLYL 4-HYDROXYLASE"/>
    <property type="match status" value="1"/>
</dbReference>
<dbReference type="AlphaFoldDB" id="A0A2P6U0E1"/>
<evidence type="ECO:0000256" key="1">
    <source>
        <dbReference type="ARBA" id="ARBA00001961"/>
    </source>
</evidence>
<dbReference type="GO" id="GO:0031418">
    <property type="term" value="F:L-ascorbic acid binding"/>
    <property type="evidence" value="ECO:0007669"/>
    <property type="project" value="InterPro"/>
</dbReference>
<evidence type="ECO:0000256" key="6">
    <source>
        <dbReference type="ARBA" id="ARBA00023004"/>
    </source>
</evidence>
<gene>
    <name evidence="11" type="ORF">C2E21_1493</name>
</gene>
<feature type="region of interest" description="Disordered" evidence="8">
    <location>
        <begin position="1"/>
        <end position="50"/>
    </location>
</feature>
<dbReference type="Pfam" id="PF13640">
    <property type="entry name" value="2OG-FeII_Oxy_3"/>
    <property type="match status" value="1"/>
</dbReference>
<evidence type="ECO:0000256" key="4">
    <source>
        <dbReference type="ARBA" id="ARBA00022964"/>
    </source>
</evidence>
<keyword evidence="12" id="KW-1185">Reference proteome</keyword>